<dbReference type="NCBIfam" id="TIGR00350">
    <property type="entry name" value="lytR_cpsA_psr"/>
    <property type="match status" value="1"/>
</dbReference>
<sequence>MSTHPVEFDDDQPTPRKKHTGRNILLVLLGIVLVIGVVAGFFVWNLARNFDNGAQNLESAFPEESSRPAKGSSEDAGTTVLLLGSDKRPEGQDPTVTGSRADSIMLLHIPEDGGEMYVMSIMRDTWVDIPGHGEAKINSALDVGGMPTMVSTIEQNFDTRVDEVALVDFAGFEGLTDALGGVTVDVPVSFTTRDGHQYQKGPQEMNGEEALAFVRERYAFPDGDYQRVRNQRAYLEGLINELVSAGTLTNPMKLNEVVKQISPYLTVSDGLTAGWIAQQAPKMVGMSSSDIHMFTVPNQGLGTSADGQSIIIADEAAMKEIGKAISGGTLDQYAKSVGQSGQ</sequence>
<keyword evidence="2" id="KW-1133">Transmembrane helix</keyword>
<dbReference type="InterPro" id="IPR004474">
    <property type="entry name" value="LytR_CpsA_psr"/>
</dbReference>
<feature type="transmembrane region" description="Helical" evidence="2">
    <location>
        <begin position="24"/>
        <end position="47"/>
    </location>
</feature>
<keyword evidence="5" id="KW-1185">Reference proteome</keyword>
<proteinExistence type="inferred from homology"/>
<accession>A0AAX2SG42</accession>
<dbReference type="Pfam" id="PF03816">
    <property type="entry name" value="LytR_cpsA_psr"/>
    <property type="match status" value="1"/>
</dbReference>
<gene>
    <name evidence="4" type="ORF">E4P33_03390</name>
</gene>
<comment type="caution">
    <text evidence="4">The sequence shown here is derived from an EMBL/GenBank/DDBJ whole genome shotgun (WGS) entry which is preliminary data.</text>
</comment>
<dbReference type="EMBL" id="SPNK01000002">
    <property type="protein sequence ID" value="TFI02644.1"/>
    <property type="molecule type" value="Genomic_DNA"/>
</dbReference>
<evidence type="ECO:0000313" key="5">
    <source>
        <dbReference type="Proteomes" id="UP000298017"/>
    </source>
</evidence>
<comment type="similarity">
    <text evidence="1">Belongs to the LytR/CpsA/Psr (LCP) family.</text>
</comment>
<evidence type="ECO:0000256" key="1">
    <source>
        <dbReference type="ARBA" id="ARBA00006068"/>
    </source>
</evidence>
<protein>
    <submittedName>
        <fullName evidence="4">LytR family transcriptional regulator</fullName>
    </submittedName>
</protein>
<dbReference type="InterPro" id="IPR050922">
    <property type="entry name" value="LytR/CpsA/Psr_CW_biosynth"/>
</dbReference>
<keyword evidence="2" id="KW-0472">Membrane</keyword>
<dbReference type="RefSeq" id="WP_135010156.1">
    <property type="nucleotide sequence ID" value="NZ_JAYEXM010000004.1"/>
</dbReference>
<organism evidence="4 5">
    <name type="scientific">Kocuria rhizophila</name>
    <dbReference type="NCBI Taxonomy" id="72000"/>
    <lineage>
        <taxon>Bacteria</taxon>
        <taxon>Bacillati</taxon>
        <taxon>Actinomycetota</taxon>
        <taxon>Actinomycetes</taxon>
        <taxon>Micrococcales</taxon>
        <taxon>Micrococcaceae</taxon>
        <taxon>Kocuria</taxon>
    </lineage>
</organism>
<dbReference type="Proteomes" id="UP000298017">
    <property type="component" value="Unassembled WGS sequence"/>
</dbReference>
<dbReference type="PANTHER" id="PTHR33392:SF6">
    <property type="entry name" value="POLYISOPRENYL-TEICHOIC ACID--PEPTIDOGLYCAN TEICHOIC ACID TRANSFERASE TAGU"/>
    <property type="match status" value="1"/>
</dbReference>
<reference evidence="4 5" key="1">
    <citation type="submission" date="2019-03" db="EMBL/GenBank/DDBJ databases">
        <title>Genome Sequencing and Assembly of Various Microbes Isolated from Alder Root Nodule.</title>
        <authorList>
            <person name="Swanson E."/>
            <person name="Sevigny J.L."/>
            <person name="Pesce C."/>
            <person name="Davis I."/>
            <person name="Kleiner V."/>
            <person name="Tisa L."/>
        </authorList>
    </citation>
    <scope>NUCLEOTIDE SEQUENCE [LARGE SCALE GENOMIC DNA]</scope>
    <source>
        <strain evidence="4 5">4R-31</strain>
    </source>
</reference>
<dbReference type="PANTHER" id="PTHR33392">
    <property type="entry name" value="POLYISOPRENYL-TEICHOIC ACID--PEPTIDOGLYCAN TEICHOIC ACID TRANSFERASE TAGU"/>
    <property type="match status" value="1"/>
</dbReference>
<name>A0AAX2SG42_KOCRH</name>
<keyword evidence="2" id="KW-0812">Transmembrane</keyword>
<dbReference type="Gene3D" id="3.40.630.190">
    <property type="entry name" value="LCP protein"/>
    <property type="match status" value="1"/>
</dbReference>
<evidence type="ECO:0000313" key="4">
    <source>
        <dbReference type="EMBL" id="TFI02644.1"/>
    </source>
</evidence>
<evidence type="ECO:0000256" key="2">
    <source>
        <dbReference type="SAM" id="Phobius"/>
    </source>
</evidence>
<feature type="domain" description="Cell envelope-related transcriptional attenuator" evidence="3">
    <location>
        <begin position="100"/>
        <end position="242"/>
    </location>
</feature>
<dbReference type="AlphaFoldDB" id="A0AAX2SG42"/>
<evidence type="ECO:0000259" key="3">
    <source>
        <dbReference type="Pfam" id="PF03816"/>
    </source>
</evidence>